<evidence type="ECO:0000313" key="3">
    <source>
        <dbReference type="EMBL" id="CRZ34047.1"/>
    </source>
</evidence>
<dbReference type="GO" id="GO:0005975">
    <property type="term" value="P:carbohydrate metabolic process"/>
    <property type="evidence" value="ECO:0007669"/>
    <property type="project" value="InterPro"/>
</dbReference>
<dbReference type="InterPro" id="IPR012878">
    <property type="entry name" value="Beta-AFase-like_GH127_cat"/>
</dbReference>
<feature type="domain" description="Non-reducing end beta-L-arabinofuranosidase-like GH127 middle" evidence="2">
    <location>
        <begin position="400"/>
        <end position="507"/>
    </location>
</feature>
<evidence type="ECO:0000313" key="4">
    <source>
        <dbReference type="Proteomes" id="UP000236497"/>
    </source>
</evidence>
<dbReference type="OrthoDB" id="9757939at2"/>
<evidence type="ECO:0000259" key="2">
    <source>
        <dbReference type="Pfam" id="PF20736"/>
    </source>
</evidence>
<dbReference type="Pfam" id="PF20736">
    <property type="entry name" value="Glyco_hydro127M"/>
    <property type="match status" value="1"/>
</dbReference>
<reference evidence="3 4" key="1">
    <citation type="submission" date="2015-06" db="EMBL/GenBank/DDBJ databases">
        <authorList>
            <person name="Wibberg Daniel"/>
        </authorList>
    </citation>
    <scope>NUCLEOTIDE SEQUENCE [LARGE SCALE GENOMIC DNA]</scope>
    <source>
        <strain evidence="3 4">T3/55T</strain>
    </source>
</reference>
<dbReference type="RefSeq" id="WP_103202166.1">
    <property type="nucleotide sequence ID" value="NZ_CVTD020000010.1"/>
</dbReference>
<dbReference type="PANTHER" id="PTHR31151">
    <property type="entry name" value="PROLINE-TRNA LIGASE (DUF1680)"/>
    <property type="match status" value="1"/>
</dbReference>
<organism evidence="3 4">
    <name type="scientific">Herbinix hemicellulosilytica</name>
    <dbReference type="NCBI Taxonomy" id="1564487"/>
    <lineage>
        <taxon>Bacteria</taxon>
        <taxon>Bacillati</taxon>
        <taxon>Bacillota</taxon>
        <taxon>Clostridia</taxon>
        <taxon>Lachnospirales</taxon>
        <taxon>Lachnospiraceae</taxon>
        <taxon>Herbinix</taxon>
    </lineage>
</organism>
<dbReference type="SUPFAM" id="SSF48208">
    <property type="entry name" value="Six-hairpin glycosidases"/>
    <property type="match status" value="1"/>
</dbReference>
<dbReference type="PANTHER" id="PTHR31151:SF0">
    <property type="entry name" value="PROLINE-TRNA LIGASE (DUF1680)"/>
    <property type="match status" value="1"/>
</dbReference>
<proteinExistence type="predicted"/>
<dbReference type="InterPro" id="IPR049046">
    <property type="entry name" value="Beta-AFase-like_GH127_middle"/>
</dbReference>
<gene>
    <name evidence="3" type="ORF">HHT355_0844</name>
</gene>
<evidence type="ECO:0000259" key="1">
    <source>
        <dbReference type="Pfam" id="PF07944"/>
    </source>
</evidence>
<dbReference type="EMBL" id="CVTD020000010">
    <property type="protein sequence ID" value="CRZ34047.1"/>
    <property type="molecule type" value="Genomic_DNA"/>
</dbReference>
<feature type="domain" description="Non-reducing end beta-L-arabinofuranosidase-like GH127 catalytic" evidence="1">
    <location>
        <begin position="8"/>
        <end position="388"/>
    </location>
</feature>
<dbReference type="Proteomes" id="UP000236497">
    <property type="component" value="Unassembled WGS sequence"/>
</dbReference>
<keyword evidence="4" id="KW-1185">Reference proteome</keyword>
<dbReference type="InterPro" id="IPR008928">
    <property type="entry name" value="6-hairpin_glycosidase_sf"/>
</dbReference>
<name>A0A0H5SF07_HERHM</name>
<evidence type="ECO:0008006" key="5">
    <source>
        <dbReference type="Google" id="ProtNLM"/>
    </source>
</evidence>
<protein>
    <recommendedName>
        <fullName evidence="5">DUF1680 family protein</fullName>
    </recommendedName>
</protein>
<sequence>MKYNNLSNVRLIPGLFKVRQTVNRNYLMSLSSQALLQSFYIEAGIIMPGLSVLENPAECGLHWGWEAPICQLRGHFLGHWMSAASMLVETENDLELRGKLEYIVSELARCQERNRNGWIGSIPEKYFDILETDEYIWSPQYTLHKTLMGLLDAYKHAGIGQALDILKKASDWYINWISRIPADKPWVVLKGESGGMLEIWASLYEITKEDKYMDLCKAYSGYSVFEQLLKGEDALTDKHANASIPTAHGAAKMYEITGDKKWLSIAELFWKCAVTDRPMYATGSANAGEFYIAPGKLYQALGDRNQEFCTMYNTVRLADYLYRFTRKAEYLDYIEIALYNGFLAQQNKRTGMPTYFLPMKPGSRKKWGTPRNDFWCCHGTMVQAQAYYPYLCYYTKDNEVTVAQYIPSQASFNLNGNSIKITQNVYMTYGGDFLFSEGKNEGKNRWQFEFRIESDREFALKLRIPKWHQGEVYISVNGEKIASDINDGFICIKRKWSVSDRLELKFNAKLTLETLPDRSDKAAVMEGPIVLAGIDERDEGLRLVDGKISKTFVPFIEHTYDAFPWQQSTYRTVGQGREITFMPLYEITDEPYNIYYTIK</sequence>
<accession>A0A0H5SF07</accession>
<dbReference type="Pfam" id="PF07944">
    <property type="entry name" value="Beta-AFase-like_GH127_cat"/>
    <property type="match status" value="1"/>
</dbReference>
<dbReference type="AlphaFoldDB" id="A0A0H5SF07"/>